<dbReference type="KEGG" id="xce:Xcel_1831"/>
<reference evidence="3 4" key="2">
    <citation type="journal article" date="2010" name="Stand. Genomic Sci.">
        <title>Complete genome sequence of Xylanimonas cellulosilytica type strain (XIL07).</title>
        <authorList>
            <person name="Foster B."/>
            <person name="Pukall R."/>
            <person name="Abt B."/>
            <person name="Nolan M."/>
            <person name="Glavina Del Rio T."/>
            <person name="Chen F."/>
            <person name="Lucas S."/>
            <person name="Tice H."/>
            <person name="Pitluck S."/>
            <person name="Cheng J.-F."/>
            <person name="Chertkov O."/>
            <person name="Brettin T."/>
            <person name="Han C."/>
            <person name="Detter J.C."/>
            <person name="Bruce D."/>
            <person name="Goodwin L."/>
            <person name="Ivanova N."/>
            <person name="Mavromatis K."/>
            <person name="Pati A."/>
            <person name="Mikhailova N."/>
            <person name="Chen A."/>
            <person name="Palaniappan K."/>
            <person name="Land M."/>
            <person name="Hauser L."/>
            <person name="Chang Y.-J."/>
            <person name="Jeffries C.D."/>
            <person name="Chain P."/>
            <person name="Rohde M."/>
            <person name="Goeker M."/>
            <person name="Bristow J."/>
            <person name="Eisen J.A."/>
            <person name="Markowitz V."/>
            <person name="Hugenholtz P."/>
            <person name="Kyrpides N.C."/>
            <person name="Klenk H.-P."/>
            <person name="Lapidus A."/>
        </authorList>
    </citation>
    <scope>NUCLEOTIDE SEQUENCE [LARGE SCALE GENOMIC DNA]</scope>
    <source>
        <strain evidence="4">DSM 15894 / CECT 5975 / LMG 20990 / XIL07</strain>
    </source>
</reference>
<keyword evidence="4" id="KW-1185">Reference proteome</keyword>
<feature type="region of interest" description="Disordered" evidence="1">
    <location>
        <begin position="68"/>
        <end position="89"/>
    </location>
</feature>
<protein>
    <recommendedName>
        <fullName evidence="2">DUF6457 domain-containing protein</fullName>
    </recommendedName>
</protein>
<dbReference type="HOGENOM" id="CLU_2132577_0_0_11"/>
<dbReference type="AlphaFoldDB" id="D1BT09"/>
<gene>
    <name evidence="3" type="ordered locus">Xcel_1831</name>
</gene>
<dbReference type="OrthoDB" id="4408226at2"/>
<organism evidence="3 4">
    <name type="scientific">Xylanimonas cellulosilytica (strain DSM 15894 / JCM 12276 / CECT 5975 / KCTC 9989 / LMG 20990 / NBRC 107835 / XIL07)</name>
    <dbReference type="NCBI Taxonomy" id="446471"/>
    <lineage>
        <taxon>Bacteria</taxon>
        <taxon>Bacillati</taxon>
        <taxon>Actinomycetota</taxon>
        <taxon>Actinomycetes</taxon>
        <taxon>Micrococcales</taxon>
        <taxon>Promicromonosporaceae</taxon>
        <taxon>Xylanimonas</taxon>
    </lineage>
</organism>
<dbReference type="InterPro" id="IPR045598">
    <property type="entry name" value="DUF6457"/>
</dbReference>
<dbReference type="Pfam" id="PF20058">
    <property type="entry name" value="DUF6457"/>
    <property type="match status" value="1"/>
</dbReference>
<evidence type="ECO:0000313" key="3">
    <source>
        <dbReference type="EMBL" id="ACZ30851.1"/>
    </source>
</evidence>
<name>D1BT09_XYLCX</name>
<evidence type="ECO:0000259" key="2">
    <source>
        <dbReference type="Pfam" id="PF20058"/>
    </source>
</evidence>
<evidence type="ECO:0000256" key="1">
    <source>
        <dbReference type="SAM" id="MobiDB-lite"/>
    </source>
</evidence>
<dbReference type="EMBL" id="CP001821">
    <property type="protein sequence ID" value="ACZ30851.1"/>
    <property type="molecule type" value="Genomic_DNA"/>
</dbReference>
<dbReference type="RefSeq" id="WP_012878593.1">
    <property type="nucleotide sequence ID" value="NC_013530.1"/>
</dbReference>
<accession>D1BT09</accession>
<feature type="domain" description="DUF6457" evidence="2">
    <location>
        <begin position="4"/>
        <end position="107"/>
    </location>
</feature>
<sequence length="113" mass="11211">MNDPQTALAGWVQALERELDLPAGTVDVVAVLDLTRDAAHHVARPAGPVAAYAAGYARALADVAARASSSDGSAPVATPLAASTPLTEGSADAVERAAALARGWEADGAPGTP</sequence>
<proteinExistence type="predicted"/>
<dbReference type="STRING" id="446471.Xcel_1831"/>
<dbReference type="Proteomes" id="UP000002255">
    <property type="component" value="Chromosome"/>
</dbReference>
<dbReference type="eggNOG" id="COG0746">
    <property type="taxonomic scope" value="Bacteria"/>
</dbReference>
<reference evidence="4" key="1">
    <citation type="submission" date="2009-11" db="EMBL/GenBank/DDBJ databases">
        <title>The complete chromosome of Xylanimonas cellulosilytica DSM 15894.</title>
        <authorList>
            <consortium name="US DOE Joint Genome Institute (JGI-PGF)"/>
            <person name="Lucas S."/>
            <person name="Copeland A."/>
            <person name="Lapidus A."/>
            <person name="Glavina del Rio T."/>
            <person name="Dalin E."/>
            <person name="Tice H."/>
            <person name="Bruce D."/>
            <person name="Goodwin L."/>
            <person name="Pitluck S."/>
            <person name="Kyrpides N."/>
            <person name="Mavromatis K."/>
            <person name="Ivanova N."/>
            <person name="Mikhailova N."/>
            <person name="Foster B."/>
            <person name="Clum A."/>
            <person name="Brettin T."/>
            <person name="Detter J.C."/>
            <person name="Han C."/>
            <person name="Larimer F."/>
            <person name="Land M."/>
            <person name="Hauser L."/>
            <person name="Markowitz V."/>
            <person name="Cheng J.F."/>
            <person name="Hugenholtz P."/>
            <person name="Woyke T."/>
            <person name="Wu D."/>
            <person name="Gehrich-Schroeter G."/>
            <person name="Schneider S."/>
            <person name="Pukall S.R."/>
            <person name="Klenk H.P."/>
            <person name="Eisen J.A."/>
        </authorList>
    </citation>
    <scope>NUCLEOTIDE SEQUENCE [LARGE SCALE GENOMIC DNA]</scope>
    <source>
        <strain evidence="4">DSM 15894 / CECT 5975 / LMG 20990 / XIL07</strain>
    </source>
</reference>
<evidence type="ECO:0000313" key="4">
    <source>
        <dbReference type="Proteomes" id="UP000002255"/>
    </source>
</evidence>